<dbReference type="STRING" id="4540.A0A3L6TKK6"/>
<dbReference type="PANTHER" id="PTHR37984">
    <property type="entry name" value="PROTEIN CBG26694"/>
    <property type="match status" value="1"/>
</dbReference>
<reference evidence="3" key="1">
    <citation type="journal article" date="2019" name="Nat. Commun.">
        <title>The genome of broomcorn millet.</title>
        <authorList>
            <person name="Zou C."/>
            <person name="Miki D."/>
            <person name="Li D."/>
            <person name="Tang Q."/>
            <person name="Xiao L."/>
            <person name="Rajput S."/>
            <person name="Deng P."/>
            <person name="Jia W."/>
            <person name="Huang R."/>
            <person name="Zhang M."/>
            <person name="Sun Y."/>
            <person name="Hu J."/>
            <person name="Fu X."/>
            <person name="Schnable P.S."/>
            <person name="Li F."/>
            <person name="Zhang H."/>
            <person name="Feng B."/>
            <person name="Zhu X."/>
            <person name="Liu R."/>
            <person name="Schnable J.C."/>
            <person name="Zhu J.-K."/>
            <person name="Zhang H."/>
        </authorList>
    </citation>
    <scope>NUCLEOTIDE SEQUENCE [LARGE SCALE GENOMIC DNA]</scope>
</reference>
<name>A0A3L6TKK6_PANMI</name>
<feature type="domain" description="Integrase catalytic" evidence="1">
    <location>
        <begin position="1"/>
        <end position="66"/>
    </location>
</feature>
<evidence type="ECO:0000313" key="2">
    <source>
        <dbReference type="EMBL" id="RLN39334.1"/>
    </source>
</evidence>
<dbReference type="EMBL" id="PQIB02000001">
    <property type="protein sequence ID" value="RLN39334.1"/>
    <property type="molecule type" value="Genomic_DNA"/>
</dbReference>
<dbReference type="InterPro" id="IPR012337">
    <property type="entry name" value="RNaseH-like_sf"/>
</dbReference>
<dbReference type="Pfam" id="PF24626">
    <property type="entry name" value="SH3_Tf2-1"/>
    <property type="match status" value="1"/>
</dbReference>
<sequence length="190" mass="21887">MSSSYHPRTDGQTERLNHCLENFLRCLVNACPTKWLDWLPLAEYWYNTSYHSVLGKTPFEVLYGTSSKHLGISDIFACQGPDLEAWLQERELFSKLIQQQLLRAQQRMKHHAGKNRFEREFAVGDSVYLKLQPYIQSSVAPRGNQKLAYRFFGPFKVLARIGPVAYKLDLPSHCRIHLSAQEAHFPGYAG</sequence>
<dbReference type="PANTHER" id="PTHR37984:SF5">
    <property type="entry name" value="PROTEIN NYNRIN-LIKE"/>
    <property type="match status" value="1"/>
</dbReference>
<dbReference type="AlphaFoldDB" id="A0A3L6TKK6"/>
<protein>
    <submittedName>
        <fullName evidence="2">Retroelement</fullName>
    </submittedName>
</protein>
<evidence type="ECO:0000313" key="3">
    <source>
        <dbReference type="Proteomes" id="UP000275267"/>
    </source>
</evidence>
<dbReference type="InterPro" id="IPR036397">
    <property type="entry name" value="RNaseH_sf"/>
</dbReference>
<gene>
    <name evidence="2" type="ORF">C2845_PM01G23510</name>
</gene>
<evidence type="ECO:0000259" key="1">
    <source>
        <dbReference type="PROSITE" id="PS50994"/>
    </source>
</evidence>
<dbReference type="GO" id="GO:0003676">
    <property type="term" value="F:nucleic acid binding"/>
    <property type="evidence" value="ECO:0007669"/>
    <property type="project" value="InterPro"/>
</dbReference>
<dbReference type="PROSITE" id="PS50994">
    <property type="entry name" value="INTEGRASE"/>
    <property type="match status" value="1"/>
</dbReference>
<dbReference type="GO" id="GO:0015074">
    <property type="term" value="P:DNA integration"/>
    <property type="evidence" value="ECO:0007669"/>
    <property type="project" value="InterPro"/>
</dbReference>
<dbReference type="Proteomes" id="UP000275267">
    <property type="component" value="Unassembled WGS sequence"/>
</dbReference>
<accession>A0A3L6TKK6</accession>
<dbReference type="InterPro" id="IPR050951">
    <property type="entry name" value="Retrovirus_Pol_polyprotein"/>
</dbReference>
<dbReference type="OrthoDB" id="694516at2759"/>
<proteinExistence type="predicted"/>
<dbReference type="SUPFAM" id="SSF53098">
    <property type="entry name" value="Ribonuclease H-like"/>
    <property type="match status" value="1"/>
</dbReference>
<dbReference type="Gene3D" id="3.30.420.10">
    <property type="entry name" value="Ribonuclease H-like superfamily/Ribonuclease H"/>
    <property type="match status" value="1"/>
</dbReference>
<keyword evidence="3" id="KW-1185">Reference proteome</keyword>
<organism evidence="2 3">
    <name type="scientific">Panicum miliaceum</name>
    <name type="common">Proso millet</name>
    <name type="synonym">Broomcorn millet</name>
    <dbReference type="NCBI Taxonomy" id="4540"/>
    <lineage>
        <taxon>Eukaryota</taxon>
        <taxon>Viridiplantae</taxon>
        <taxon>Streptophyta</taxon>
        <taxon>Embryophyta</taxon>
        <taxon>Tracheophyta</taxon>
        <taxon>Spermatophyta</taxon>
        <taxon>Magnoliopsida</taxon>
        <taxon>Liliopsida</taxon>
        <taxon>Poales</taxon>
        <taxon>Poaceae</taxon>
        <taxon>PACMAD clade</taxon>
        <taxon>Panicoideae</taxon>
        <taxon>Panicodae</taxon>
        <taxon>Paniceae</taxon>
        <taxon>Panicinae</taxon>
        <taxon>Panicum</taxon>
        <taxon>Panicum sect. Panicum</taxon>
    </lineage>
</organism>
<comment type="caution">
    <text evidence="2">The sequence shown here is derived from an EMBL/GenBank/DDBJ whole genome shotgun (WGS) entry which is preliminary data.</text>
</comment>
<dbReference type="InterPro" id="IPR056924">
    <property type="entry name" value="SH3_Tf2-1"/>
</dbReference>
<dbReference type="InterPro" id="IPR001584">
    <property type="entry name" value="Integrase_cat-core"/>
</dbReference>